<evidence type="ECO:0000259" key="2">
    <source>
        <dbReference type="PROSITE" id="PS50994"/>
    </source>
</evidence>
<dbReference type="InterPro" id="IPR001584">
    <property type="entry name" value="Integrase_cat-core"/>
</dbReference>
<sequence>MVKEWHEEGFSIKRLMKFLRLSRSLFYYKPVAQNPEKAEERGRPCPGFSLTNKEERISDEQIQEFLMEAIEGEEGVYGYRKLTHHLKTVYDLKINAKKVYRLCKEMGILLPQRKKKSKHPRRLARNHVITGPNQMWQLDIKYGSIAQSGRFFFVASAIDVFDRSIVGYYRGSDCKATSITNMIQDSLKRRNVPRPEEDEQEKRLIIRTDNGPQFVSDHFGDFCEDERIYHERIPKKSPNSNAFIESFHSILERECFQQQDFECFDHAYEILDVFIDFYNERRYHGSLNYLSPCQFLSRFQENNGHSQKISL</sequence>
<evidence type="ECO:0000256" key="1">
    <source>
        <dbReference type="ARBA" id="ARBA00002286"/>
    </source>
</evidence>
<dbReference type="PROSITE" id="PS50994">
    <property type="entry name" value="INTEGRASE"/>
    <property type="match status" value="1"/>
</dbReference>
<dbReference type="AlphaFoldDB" id="A0A9X3LGB4"/>
<evidence type="ECO:0000313" key="4">
    <source>
        <dbReference type="Proteomes" id="UP001152173"/>
    </source>
</evidence>
<dbReference type="PANTHER" id="PTHR46889">
    <property type="entry name" value="TRANSPOSASE INSF FOR INSERTION SEQUENCE IS3B-RELATED"/>
    <property type="match status" value="1"/>
</dbReference>
<dbReference type="Proteomes" id="UP001152173">
    <property type="component" value="Unassembled WGS sequence"/>
</dbReference>
<dbReference type="PANTHER" id="PTHR46889:SF5">
    <property type="entry name" value="INTEGRASE PROTEIN"/>
    <property type="match status" value="1"/>
</dbReference>
<evidence type="ECO:0000313" key="3">
    <source>
        <dbReference type="EMBL" id="MCZ8537425.1"/>
    </source>
</evidence>
<protein>
    <submittedName>
        <fullName evidence="3">IS3 family transposase</fullName>
    </submittedName>
</protein>
<keyword evidence="4" id="KW-1185">Reference proteome</keyword>
<dbReference type="InterPro" id="IPR012337">
    <property type="entry name" value="RNaseH-like_sf"/>
</dbReference>
<dbReference type="Pfam" id="PF13276">
    <property type="entry name" value="HTH_21"/>
    <property type="match status" value="1"/>
</dbReference>
<dbReference type="EMBL" id="JAMKBJ010000007">
    <property type="protein sequence ID" value="MCZ8537425.1"/>
    <property type="molecule type" value="Genomic_DNA"/>
</dbReference>
<dbReference type="SUPFAM" id="SSF53098">
    <property type="entry name" value="Ribonuclease H-like"/>
    <property type="match status" value="1"/>
</dbReference>
<dbReference type="InterPro" id="IPR036397">
    <property type="entry name" value="RNaseH_sf"/>
</dbReference>
<dbReference type="Gene3D" id="3.30.420.10">
    <property type="entry name" value="Ribonuclease H-like superfamily/Ribonuclease H"/>
    <property type="match status" value="1"/>
</dbReference>
<dbReference type="GO" id="GO:0003676">
    <property type="term" value="F:nucleic acid binding"/>
    <property type="evidence" value="ECO:0007669"/>
    <property type="project" value="InterPro"/>
</dbReference>
<comment type="caution">
    <text evidence="3">The sequence shown here is derived from an EMBL/GenBank/DDBJ whole genome shotgun (WGS) entry which is preliminary data.</text>
</comment>
<feature type="domain" description="Integrase catalytic" evidence="2">
    <location>
        <begin position="128"/>
        <end position="300"/>
    </location>
</feature>
<dbReference type="InterPro" id="IPR025948">
    <property type="entry name" value="HTH-like_dom"/>
</dbReference>
<dbReference type="NCBIfam" id="NF033516">
    <property type="entry name" value="transpos_IS3"/>
    <property type="match status" value="1"/>
</dbReference>
<gene>
    <name evidence="3" type="ORF">M9R32_09550</name>
</gene>
<comment type="function">
    <text evidence="1">Involved in the transposition of the insertion sequence.</text>
</comment>
<proteinExistence type="predicted"/>
<dbReference type="InterPro" id="IPR050900">
    <property type="entry name" value="Transposase_IS3/IS150/IS904"/>
</dbReference>
<accession>A0A9X3LGB4</accession>
<name>A0A9X3LGB4_9BACL</name>
<dbReference type="InterPro" id="IPR048020">
    <property type="entry name" value="Transpos_IS3"/>
</dbReference>
<dbReference type="GO" id="GO:0015074">
    <property type="term" value="P:DNA integration"/>
    <property type="evidence" value="ECO:0007669"/>
    <property type="project" value="InterPro"/>
</dbReference>
<dbReference type="Pfam" id="PF13683">
    <property type="entry name" value="rve_3"/>
    <property type="match status" value="1"/>
</dbReference>
<reference evidence="3" key="1">
    <citation type="submission" date="2022-05" db="EMBL/GenBank/DDBJ databases">
        <authorList>
            <person name="Colautti A."/>
            <person name="Iacumin L."/>
        </authorList>
    </citation>
    <scope>NUCLEOTIDE SEQUENCE</scope>
    <source>
        <strain evidence="3">SK 55</strain>
    </source>
</reference>
<organism evidence="3 4">
    <name type="scientific">Paenisporosarcina quisquiliarum</name>
    <dbReference type="NCBI Taxonomy" id="365346"/>
    <lineage>
        <taxon>Bacteria</taxon>
        <taxon>Bacillati</taxon>
        <taxon>Bacillota</taxon>
        <taxon>Bacilli</taxon>
        <taxon>Bacillales</taxon>
        <taxon>Caryophanaceae</taxon>
        <taxon>Paenisporosarcina</taxon>
    </lineage>
</organism>